<dbReference type="RefSeq" id="XP_013241666.1">
    <property type="nucleotide sequence ID" value="XM_013386212.1"/>
</dbReference>
<feature type="domain" description="Oxo-4-hydroxy-4-carboxy-5-ureidoimidazoline decarboxylase" evidence="3">
    <location>
        <begin position="30"/>
        <end position="168"/>
    </location>
</feature>
<dbReference type="GeneID" id="25267277"/>
<name>A0A066VRP4_TILAU</name>
<gene>
    <name evidence="4" type="ORF">K437DRAFT_295668</name>
</gene>
<dbReference type="InParanoid" id="A0A066VRP4"/>
<dbReference type="Gene3D" id="1.10.3330.10">
    <property type="entry name" value="Oxo-4-hydroxy-4-carboxy-5-ureidoimidazoline decarboxylase"/>
    <property type="match status" value="1"/>
</dbReference>
<protein>
    <recommendedName>
        <fullName evidence="3">Oxo-4-hydroxy-4-carboxy-5-ureidoimidazoline decarboxylase domain-containing protein</fullName>
    </recommendedName>
</protein>
<feature type="region of interest" description="Disordered" evidence="2">
    <location>
        <begin position="99"/>
        <end position="129"/>
    </location>
</feature>
<dbReference type="PANTHER" id="PTHR37987">
    <property type="entry name" value="CHROMOSOME 9, WHOLE GENOME SHOTGUN SEQUENCE"/>
    <property type="match status" value="1"/>
</dbReference>
<evidence type="ECO:0000259" key="3">
    <source>
        <dbReference type="Pfam" id="PF09349"/>
    </source>
</evidence>
<dbReference type="OrthoDB" id="5398391at2759"/>
<comment type="caution">
    <text evidence="4">The sequence shown here is derived from an EMBL/GenBank/DDBJ whole genome shotgun (WGS) entry which is preliminary data.</text>
</comment>
<dbReference type="EMBL" id="JMSN01000082">
    <property type="protein sequence ID" value="KDN41255.1"/>
    <property type="molecule type" value="Genomic_DNA"/>
</dbReference>
<feature type="region of interest" description="Disordered" evidence="2">
    <location>
        <begin position="454"/>
        <end position="485"/>
    </location>
</feature>
<feature type="compositionally biased region" description="Gly residues" evidence="2">
    <location>
        <begin position="544"/>
        <end position="558"/>
    </location>
</feature>
<evidence type="ECO:0000256" key="2">
    <source>
        <dbReference type="SAM" id="MobiDB-lite"/>
    </source>
</evidence>
<feature type="region of interest" description="Disordered" evidence="2">
    <location>
        <begin position="541"/>
        <end position="568"/>
    </location>
</feature>
<sequence>MSELTTICFPTMSVPSTPWQAPQPSTIGKLSPAELEPVLKRLLECPSFLTPVLASQTAAAISELDEDSRPDTFEGLLDVARYCIDDDPGWDLEERRQLVGGHPPIGTKLTPGSLSEESRREQLKGGEADQETMDRLARLNALYNKRYPGLAFVTFVAGRPRAVVADELGKLLGPETVDAKVKAESFPDTLVFKKGSKEWLAEYERGYDALWQIAFDRAGKMAQGQPANTGAAAPTAGAGAVALAAAAPDPTAVATATGKNEKREEPFISLATFRMLALSSPVLESFFERDLSTSFQLSAPERSESGGAFAWHAAPLLPNSPRAIPGADGASLYSAAAGGGSGNVGSAMGGAISHASYSKDVTTGARGKVVGFLGGLLGEEGKAKMTQLADSVAQRLQTHTVTGPVPSFGRDRTLDGMVMDTAELRDAEERRRRQAADERKASFGARLAGVVRGTPASANASPPGADAAVPRLDDAPRGRKATRGKHEKTMLVVEDDALRSAAGKRASMRATDLAQLGPGAAVEALRLAATQERSHFVIDEVGDARGGGGGGGAGGGAGDADAEVEAEAEELGMDDAVAGAIAAAPDEAGRLEGKEAQLAKGEWPCAAVRG</sequence>
<evidence type="ECO:0000313" key="5">
    <source>
        <dbReference type="Proteomes" id="UP000027361"/>
    </source>
</evidence>
<organism evidence="4 5">
    <name type="scientific">Tilletiaria anomala (strain ATCC 24038 / CBS 436.72 / UBC 951)</name>
    <dbReference type="NCBI Taxonomy" id="1037660"/>
    <lineage>
        <taxon>Eukaryota</taxon>
        <taxon>Fungi</taxon>
        <taxon>Dikarya</taxon>
        <taxon>Basidiomycota</taxon>
        <taxon>Ustilaginomycotina</taxon>
        <taxon>Exobasidiomycetes</taxon>
        <taxon>Georgefischeriales</taxon>
        <taxon>Tilletiariaceae</taxon>
        <taxon>Tilletiaria</taxon>
    </lineage>
</organism>
<dbReference type="SUPFAM" id="SSF158694">
    <property type="entry name" value="UraD-Like"/>
    <property type="match status" value="1"/>
</dbReference>
<reference evidence="4 5" key="1">
    <citation type="submission" date="2014-05" db="EMBL/GenBank/DDBJ databases">
        <title>Draft genome sequence of a rare smut relative, Tilletiaria anomala UBC 951.</title>
        <authorList>
            <consortium name="DOE Joint Genome Institute"/>
            <person name="Toome M."/>
            <person name="Kuo A."/>
            <person name="Henrissat B."/>
            <person name="Lipzen A."/>
            <person name="Tritt A."/>
            <person name="Yoshinaga Y."/>
            <person name="Zane M."/>
            <person name="Barry K."/>
            <person name="Grigoriev I.V."/>
            <person name="Spatafora J.W."/>
            <person name="Aimea M.C."/>
        </authorList>
    </citation>
    <scope>NUCLEOTIDE SEQUENCE [LARGE SCALE GENOMIC DNA]</scope>
    <source>
        <strain evidence="4 5">UBC 951</strain>
    </source>
</reference>
<keyword evidence="1" id="KW-0659">Purine metabolism</keyword>
<dbReference type="OMA" id="FCVEDEP"/>
<dbReference type="HOGENOM" id="CLU_436873_0_0_1"/>
<dbReference type="GO" id="GO:0006144">
    <property type="term" value="P:purine nucleobase metabolic process"/>
    <property type="evidence" value="ECO:0007669"/>
    <property type="project" value="UniProtKB-KW"/>
</dbReference>
<keyword evidence="5" id="KW-1185">Reference proteome</keyword>
<evidence type="ECO:0000313" key="4">
    <source>
        <dbReference type="EMBL" id="KDN41255.1"/>
    </source>
</evidence>
<dbReference type="PANTHER" id="PTHR37987:SF1">
    <property type="entry name" value="OXO-4-HYDROXY-4-CARBOXY-5-UREIDOIMIDAZOLINE DECARBOXYLASE DOMAIN-CONTAINING PROTEIN"/>
    <property type="match status" value="1"/>
</dbReference>
<dbReference type="Pfam" id="PF09349">
    <property type="entry name" value="OHCU_decarbox"/>
    <property type="match status" value="1"/>
</dbReference>
<feature type="compositionally biased region" description="Basic and acidic residues" evidence="2">
    <location>
        <begin position="116"/>
        <end position="129"/>
    </location>
</feature>
<proteinExistence type="predicted"/>
<evidence type="ECO:0000256" key="1">
    <source>
        <dbReference type="ARBA" id="ARBA00022631"/>
    </source>
</evidence>
<accession>A0A066VRP4</accession>
<dbReference type="Proteomes" id="UP000027361">
    <property type="component" value="Unassembled WGS sequence"/>
</dbReference>
<dbReference type="InterPro" id="IPR036778">
    <property type="entry name" value="OHCU_decarboxylase_sf"/>
</dbReference>
<dbReference type="InterPro" id="IPR018020">
    <property type="entry name" value="OHCU_decarboxylase"/>
</dbReference>
<dbReference type="AlphaFoldDB" id="A0A066VRP4"/>